<dbReference type="KEGG" id="sng:SNE_A19710"/>
<dbReference type="EMBL" id="FR872582">
    <property type="protein sequence ID" value="CCB89848.1"/>
    <property type="molecule type" value="Genomic_DNA"/>
</dbReference>
<reference evidence="1 2" key="2">
    <citation type="journal article" date="2011" name="Mol. Biol. Evol.">
        <title>Unity in variety--the pan-genome of the Chlamydiae.</title>
        <authorList>
            <person name="Collingro A."/>
            <person name="Tischler P."/>
            <person name="Weinmaier T."/>
            <person name="Penz T."/>
            <person name="Heinz E."/>
            <person name="Brunham R.C."/>
            <person name="Read T.D."/>
            <person name="Bavoil P.M."/>
            <person name="Sachse K."/>
            <person name="Kahane S."/>
            <person name="Friedman M.G."/>
            <person name="Rattei T."/>
            <person name="Myers G.S."/>
            <person name="Horn M."/>
        </authorList>
    </citation>
    <scope>NUCLEOTIDE SEQUENCE [LARGE SCALE GENOMIC DNA]</scope>
    <source>
        <strain evidence="2">ATCC VR-1471 / Z</strain>
    </source>
</reference>
<keyword evidence="2" id="KW-1185">Reference proteome</keyword>
<reference key="1">
    <citation type="journal article" date="2011" name="Mol. Biol. Evol.">
        <title>Unity in variety -- the pan-genome of the Chlamydiae.</title>
        <authorList>
            <person name="Collingro A."/>
            <person name="Tischler P."/>
            <person name="Weinmaier T."/>
            <person name="Penz T."/>
            <person name="Heinz E."/>
            <person name="Brunham R.C."/>
            <person name="Read T.D."/>
            <person name="Bavoil P.M."/>
            <person name="Sachse K."/>
            <person name="Kahane S."/>
            <person name="Friedman M.G."/>
            <person name="Rattei T."/>
            <person name="Myers G.S.A."/>
            <person name="Horn M."/>
        </authorList>
    </citation>
    <scope>NUCLEOTIDE SEQUENCE</scope>
    <source>
        <strain>Z</strain>
    </source>
</reference>
<evidence type="ECO:0000313" key="1">
    <source>
        <dbReference type="EMBL" id="CCB89848.1"/>
    </source>
</evidence>
<evidence type="ECO:0000313" key="2">
    <source>
        <dbReference type="Proteomes" id="UP000000496"/>
    </source>
</evidence>
<proteinExistence type="predicted"/>
<dbReference type="HOGENOM" id="CLU_969422_0_0_0"/>
<dbReference type="RefSeq" id="WP_013944314.1">
    <property type="nucleotide sequence ID" value="NC_015713.1"/>
</dbReference>
<gene>
    <name evidence="1" type="ordered locus">SNE_A19710</name>
</gene>
<dbReference type="AlphaFoldDB" id="F8L3I9"/>
<organism evidence="1 2">
    <name type="scientific">Simkania negevensis (strain ATCC VR-1471 / DSM 27360 / Z)</name>
    <dbReference type="NCBI Taxonomy" id="331113"/>
    <lineage>
        <taxon>Bacteria</taxon>
        <taxon>Pseudomonadati</taxon>
        <taxon>Chlamydiota</taxon>
        <taxon>Chlamydiia</taxon>
        <taxon>Parachlamydiales</taxon>
        <taxon>Simkaniaceae</taxon>
        <taxon>Simkania</taxon>
    </lineage>
</organism>
<dbReference type="STRING" id="331113.SNE_A19710"/>
<accession>F8L3I9</accession>
<protein>
    <submittedName>
        <fullName evidence="1">Uncharacterized protein</fullName>
    </submittedName>
</protein>
<name>F8L3I9_SIMNZ</name>
<sequence>MLTVNNTQSENNIGIVGSTSSLIAQLIEIYTKLSVLNSALNVVDTKTERLSSKNQAENIKDGAEHKAKSMRWQAGAGLVAGAFEIGGGLFSMGKSYFDNQSLQNELDNINKYKDEINKSLQVSPDAVLSNGAEGEAASRAKIAKKRMQELTHLDDFKDLDENSTQFKADSKMFYEAEPEDRKALNKHLDDLSVEKKKEMMSSRTHELTSLYARGLSGIANGIGGMFAANQTNKAGINEAESSLDQTSVGMMQSAVQQAAKTADKYAEMASQIIEVLVQLSEADVFRS</sequence>
<dbReference type="Proteomes" id="UP000000496">
    <property type="component" value="Chromosome gsn.131"/>
</dbReference>